<evidence type="ECO:0000313" key="9">
    <source>
        <dbReference type="Proteomes" id="UP000487757"/>
    </source>
</evidence>
<keyword evidence="4 6" id="KW-0808">Transferase</keyword>
<dbReference type="PANTHER" id="PTHR13393:SF0">
    <property type="entry name" value="RNA N6-ADENOSINE-METHYLTRANSFERASE METTL16"/>
    <property type="match status" value="1"/>
</dbReference>
<dbReference type="Pfam" id="PF05971">
    <property type="entry name" value="Methyltransf_10"/>
    <property type="match status" value="1"/>
</dbReference>
<dbReference type="RefSeq" id="WP_154278718.1">
    <property type="nucleotide sequence ID" value="NZ_JBHUJQ010000001.1"/>
</dbReference>
<evidence type="ECO:0000256" key="1">
    <source>
        <dbReference type="ARBA" id="ARBA00022490"/>
    </source>
</evidence>
<dbReference type="EC" id="2.1.1.181" evidence="6"/>
<dbReference type="SUPFAM" id="SSF53335">
    <property type="entry name" value="S-adenosyl-L-methionine-dependent methyltransferases"/>
    <property type="match status" value="1"/>
</dbReference>
<protein>
    <recommendedName>
        <fullName evidence="6">Ribosomal RNA large subunit methyltransferase F</fullName>
        <ecNumber evidence="6">2.1.1.181</ecNumber>
    </recommendedName>
    <alternativeName>
        <fullName evidence="6">23S rRNA mA1618 methyltransferase</fullName>
    </alternativeName>
    <alternativeName>
        <fullName evidence="6">rRNA adenine N-6-methyltransferase</fullName>
    </alternativeName>
</protein>
<sequence>MAQEEQNNRKEKSELHPRNKHRSRYNFKQLISTSKELKRFVFKNEHNDDSIDFADQNAVKALNRALLKYFYNISQWDIPQDFLCPPIPGRADYIHYVADLLGSSAKGKIPKGNKINVLDIGVGANCIYPIVGHQEYGWTFVGSEIDPLSVDSAKRIVEANKELQGAVEIRQQSSKLGIFRGIVGARERFDAVVCNPPFHSSLKEAEQGTRQKWRNLGGNEKEVKHVLNFGGNKAELWCPGGERAFVEQMIIQSAQIKDQVLWFTSLVSKSANLKSIYNALVKSDAFEVRTVQMSQGQKISRFVAWTFKDDEAQAEWAKGWRTEPKPKVEKTEKSEAK</sequence>
<organism evidence="8 9">
    <name type="scientific">Pedobacter petrophilus</name>
    <dbReference type="NCBI Taxonomy" id="1908241"/>
    <lineage>
        <taxon>Bacteria</taxon>
        <taxon>Pseudomonadati</taxon>
        <taxon>Bacteroidota</taxon>
        <taxon>Sphingobacteriia</taxon>
        <taxon>Sphingobacteriales</taxon>
        <taxon>Sphingobacteriaceae</taxon>
        <taxon>Pedobacter</taxon>
    </lineage>
</organism>
<comment type="function">
    <text evidence="6">Specifically methylates the adenine in position 1618 of 23S rRNA.</text>
</comment>
<dbReference type="GO" id="GO:0052907">
    <property type="term" value="F:23S rRNA (adenine(1618)-N(6))-methyltransferase activity"/>
    <property type="evidence" value="ECO:0007669"/>
    <property type="project" value="UniProtKB-EC"/>
</dbReference>
<evidence type="ECO:0000256" key="2">
    <source>
        <dbReference type="ARBA" id="ARBA00022552"/>
    </source>
</evidence>
<dbReference type="InterPro" id="IPR010286">
    <property type="entry name" value="METTL16/RlmF"/>
</dbReference>
<dbReference type="HAMAP" id="MF_01848">
    <property type="entry name" value="23SrRNA_methyltr_F"/>
    <property type="match status" value="1"/>
</dbReference>
<dbReference type="CDD" id="cd02440">
    <property type="entry name" value="AdoMet_MTases"/>
    <property type="match status" value="1"/>
</dbReference>
<dbReference type="PANTHER" id="PTHR13393">
    <property type="entry name" value="SAM-DEPENDENT METHYLTRANSFERASE"/>
    <property type="match status" value="1"/>
</dbReference>
<dbReference type="PIRSF" id="PIRSF029038">
    <property type="entry name" value="Mtase_YbiN_prd"/>
    <property type="match status" value="1"/>
</dbReference>
<name>A0A7K0FUB9_9SPHI</name>
<keyword evidence="9" id="KW-1185">Reference proteome</keyword>
<dbReference type="InterPro" id="IPR002052">
    <property type="entry name" value="DNA_methylase_N6_adenine_CS"/>
</dbReference>
<dbReference type="GO" id="GO:0070475">
    <property type="term" value="P:rRNA base methylation"/>
    <property type="evidence" value="ECO:0007669"/>
    <property type="project" value="TreeGrafter"/>
</dbReference>
<keyword evidence="5 6" id="KW-0949">S-adenosyl-L-methionine</keyword>
<dbReference type="EMBL" id="WKKH01000001">
    <property type="protein sequence ID" value="MRX74549.1"/>
    <property type="molecule type" value="Genomic_DNA"/>
</dbReference>
<gene>
    <name evidence="6 8" type="primary">rlmF</name>
    <name evidence="8" type="ORF">GJU39_00490</name>
</gene>
<evidence type="ECO:0000256" key="3">
    <source>
        <dbReference type="ARBA" id="ARBA00022603"/>
    </source>
</evidence>
<dbReference type="GO" id="GO:0005737">
    <property type="term" value="C:cytoplasm"/>
    <property type="evidence" value="ECO:0007669"/>
    <property type="project" value="UniProtKB-SubCell"/>
</dbReference>
<dbReference type="AlphaFoldDB" id="A0A7K0FUB9"/>
<comment type="similarity">
    <text evidence="6">Belongs to the methyltransferase superfamily. METTL16/RlmF family.</text>
</comment>
<evidence type="ECO:0000256" key="7">
    <source>
        <dbReference type="SAM" id="MobiDB-lite"/>
    </source>
</evidence>
<evidence type="ECO:0000256" key="5">
    <source>
        <dbReference type="ARBA" id="ARBA00022691"/>
    </source>
</evidence>
<dbReference type="GO" id="GO:0003676">
    <property type="term" value="F:nucleic acid binding"/>
    <property type="evidence" value="ECO:0007669"/>
    <property type="project" value="InterPro"/>
</dbReference>
<feature type="region of interest" description="Disordered" evidence="7">
    <location>
        <begin position="316"/>
        <end position="337"/>
    </location>
</feature>
<dbReference type="InterPro" id="IPR016909">
    <property type="entry name" value="rRNA_lsu_MeTfrase_F"/>
</dbReference>
<dbReference type="Proteomes" id="UP000487757">
    <property type="component" value="Unassembled WGS sequence"/>
</dbReference>
<keyword evidence="2 6" id="KW-0698">rRNA processing</keyword>
<comment type="caution">
    <text evidence="8">The sequence shown here is derived from an EMBL/GenBank/DDBJ whole genome shotgun (WGS) entry which is preliminary data.</text>
</comment>
<dbReference type="NCBIfam" id="NF008725">
    <property type="entry name" value="PRK11727.1"/>
    <property type="match status" value="1"/>
</dbReference>
<proteinExistence type="inferred from homology"/>
<feature type="compositionally biased region" description="Basic and acidic residues" evidence="7">
    <location>
        <begin position="318"/>
        <end position="337"/>
    </location>
</feature>
<keyword evidence="1 6" id="KW-0963">Cytoplasm</keyword>
<dbReference type="InterPro" id="IPR029063">
    <property type="entry name" value="SAM-dependent_MTases_sf"/>
</dbReference>
<evidence type="ECO:0000256" key="6">
    <source>
        <dbReference type="HAMAP-Rule" id="MF_01848"/>
    </source>
</evidence>
<evidence type="ECO:0000313" key="8">
    <source>
        <dbReference type="EMBL" id="MRX74549.1"/>
    </source>
</evidence>
<comment type="subcellular location">
    <subcellularLocation>
        <location evidence="6">Cytoplasm</location>
    </subcellularLocation>
</comment>
<evidence type="ECO:0000256" key="4">
    <source>
        <dbReference type="ARBA" id="ARBA00022679"/>
    </source>
</evidence>
<accession>A0A7K0FUB9</accession>
<reference evidence="8 9" key="1">
    <citation type="submission" date="2019-11" db="EMBL/GenBank/DDBJ databases">
        <title>Pedobacter petrophilus genome.</title>
        <authorList>
            <person name="Feldbauer M.J."/>
            <person name="Newman J.D."/>
        </authorList>
    </citation>
    <scope>NUCLEOTIDE SEQUENCE [LARGE SCALE GENOMIC DNA]</scope>
    <source>
        <strain evidence="8 9">LMG 29686</strain>
    </source>
</reference>
<dbReference type="PROSITE" id="PS00092">
    <property type="entry name" value="N6_MTASE"/>
    <property type="match status" value="1"/>
</dbReference>
<comment type="catalytic activity">
    <reaction evidence="6">
        <text>adenosine(1618) in 23S rRNA + S-adenosyl-L-methionine = N(6)-methyladenosine(1618) in 23S rRNA + S-adenosyl-L-homocysteine + H(+)</text>
        <dbReference type="Rhea" id="RHEA:16497"/>
        <dbReference type="Rhea" id="RHEA-COMP:10229"/>
        <dbReference type="Rhea" id="RHEA-COMP:10231"/>
        <dbReference type="ChEBI" id="CHEBI:15378"/>
        <dbReference type="ChEBI" id="CHEBI:57856"/>
        <dbReference type="ChEBI" id="CHEBI:59789"/>
        <dbReference type="ChEBI" id="CHEBI:74411"/>
        <dbReference type="ChEBI" id="CHEBI:74449"/>
        <dbReference type="EC" id="2.1.1.181"/>
    </reaction>
</comment>
<keyword evidence="3 6" id="KW-0489">Methyltransferase</keyword>
<dbReference type="Gene3D" id="3.40.50.150">
    <property type="entry name" value="Vaccinia Virus protein VP39"/>
    <property type="match status" value="1"/>
</dbReference>
<dbReference type="OrthoDB" id="1115728at2"/>